<sequence>MHRLLSSKVTETCTITTYRSIVVTCTVTLCFSCILPHRPRSLRDKYVEKNVMFEDPLFPADDSSLFYSRKPSMKIEWKRPCTG</sequence>
<dbReference type="Proteomes" id="UP000265160">
    <property type="component" value="Unplaced"/>
</dbReference>
<evidence type="ECO:0008006" key="4">
    <source>
        <dbReference type="Google" id="ProtNLM"/>
    </source>
</evidence>
<evidence type="ECO:0000313" key="2">
    <source>
        <dbReference type="Ensembl" id="ENSMZEP00005037570.1"/>
    </source>
</evidence>
<dbReference type="Ensembl" id="ENSMZET00005038879.1">
    <property type="protein sequence ID" value="ENSMZEP00005037570.1"/>
    <property type="gene ID" value="ENSMZEG00005028023.1"/>
</dbReference>
<accession>A0A3P9DS25</accession>
<organism evidence="2 3">
    <name type="scientific">Maylandia zebra</name>
    <name type="common">zebra mbuna</name>
    <dbReference type="NCBI Taxonomy" id="106582"/>
    <lineage>
        <taxon>Eukaryota</taxon>
        <taxon>Metazoa</taxon>
        <taxon>Chordata</taxon>
        <taxon>Craniata</taxon>
        <taxon>Vertebrata</taxon>
        <taxon>Euteleostomi</taxon>
        <taxon>Actinopterygii</taxon>
        <taxon>Neopterygii</taxon>
        <taxon>Teleostei</taxon>
        <taxon>Neoteleostei</taxon>
        <taxon>Acanthomorphata</taxon>
        <taxon>Ovalentaria</taxon>
        <taxon>Cichlomorphae</taxon>
        <taxon>Cichliformes</taxon>
        <taxon>Cichlidae</taxon>
        <taxon>African cichlids</taxon>
        <taxon>Pseudocrenilabrinae</taxon>
        <taxon>Haplochromini</taxon>
        <taxon>Maylandia</taxon>
        <taxon>Maylandia zebra complex</taxon>
    </lineage>
</organism>
<dbReference type="GeneTree" id="ENSGT00940000179293"/>
<dbReference type="AlphaFoldDB" id="A0A3P9DS25"/>
<name>A0A3P9DS25_9CICH</name>
<keyword evidence="3" id="KW-1185">Reference proteome</keyword>
<proteinExistence type="predicted"/>
<reference evidence="2" key="1">
    <citation type="submission" date="2025-08" db="UniProtKB">
        <authorList>
            <consortium name="Ensembl"/>
        </authorList>
    </citation>
    <scope>IDENTIFICATION</scope>
</reference>
<reference evidence="2" key="2">
    <citation type="submission" date="2025-09" db="UniProtKB">
        <authorList>
            <consortium name="Ensembl"/>
        </authorList>
    </citation>
    <scope>IDENTIFICATION</scope>
</reference>
<keyword evidence="1" id="KW-1133">Transmembrane helix</keyword>
<keyword evidence="1" id="KW-0812">Transmembrane</keyword>
<dbReference type="InterPro" id="IPR038765">
    <property type="entry name" value="Papain-like_cys_pep_sf"/>
</dbReference>
<protein>
    <recommendedName>
        <fullName evidence="4">Calpain catalytic domain-containing protein</fullName>
    </recommendedName>
</protein>
<keyword evidence="1" id="KW-0472">Membrane</keyword>
<dbReference type="SUPFAM" id="SSF54001">
    <property type="entry name" value="Cysteine proteinases"/>
    <property type="match status" value="1"/>
</dbReference>
<evidence type="ECO:0000256" key="1">
    <source>
        <dbReference type="SAM" id="Phobius"/>
    </source>
</evidence>
<evidence type="ECO:0000313" key="3">
    <source>
        <dbReference type="Proteomes" id="UP000265160"/>
    </source>
</evidence>
<dbReference type="STRING" id="106582.ENSMZEP00005037570"/>
<feature type="transmembrane region" description="Helical" evidence="1">
    <location>
        <begin position="15"/>
        <end position="35"/>
    </location>
</feature>